<organism evidence="8 9">
    <name type="scientific">Lacimicrobium alkaliphilum</name>
    <dbReference type="NCBI Taxonomy" id="1526571"/>
    <lineage>
        <taxon>Bacteria</taxon>
        <taxon>Pseudomonadati</taxon>
        <taxon>Pseudomonadota</taxon>
        <taxon>Gammaproteobacteria</taxon>
        <taxon>Alteromonadales</taxon>
        <taxon>Alteromonadaceae</taxon>
        <taxon>Lacimicrobium</taxon>
    </lineage>
</organism>
<evidence type="ECO:0000256" key="3">
    <source>
        <dbReference type="ARBA" id="ARBA00022801"/>
    </source>
</evidence>
<dbReference type="InterPro" id="IPR015500">
    <property type="entry name" value="Peptidase_S8_subtilisin-rel"/>
</dbReference>
<evidence type="ECO:0000256" key="5">
    <source>
        <dbReference type="PROSITE-ProRule" id="PRU01240"/>
    </source>
</evidence>
<gene>
    <name evidence="8" type="ORF">GCM10011357_04710</name>
</gene>
<dbReference type="PRINTS" id="PR00723">
    <property type="entry name" value="SUBTILISIN"/>
</dbReference>
<keyword evidence="3 5" id="KW-0378">Hydrolase</keyword>
<dbReference type="InterPro" id="IPR050131">
    <property type="entry name" value="Peptidase_S8_subtilisin-like"/>
</dbReference>
<name>A0ABQ1R087_9ALTE</name>
<dbReference type="PANTHER" id="PTHR43806:SF65">
    <property type="entry name" value="SERINE PROTEASE APRX"/>
    <property type="match status" value="1"/>
</dbReference>
<evidence type="ECO:0000256" key="6">
    <source>
        <dbReference type="RuleBase" id="RU003355"/>
    </source>
</evidence>
<dbReference type="SUPFAM" id="SSF52743">
    <property type="entry name" value="Subtilisin-like"/>
    <property type="match status" value="1"/>
</dbReference>
<keyword evidence="9" id="KW-1185">Reference proteome</keyword>
<dbReference type="PROSITE" id="PS51892">
    <property type="entry name" value="SUBTILASE"/>
    <property type="match status" value="1"/>
</dbReference>
<dbReference type="InterPro" id="IPR023827">
    <property type="entry name" value="Peptidase_S8_Asp-AS"/>
</dbReference>
<feature type="active site" description="Charge relay system" evidence="5">
    <location>
        <position position="185"/>
    </location>
</feature>
<dbReference type="CDD" id="cd07474">
    <property type="entry name" value="Peptidases_S8_subtilisin_Vpr-like"/>
    <property type="match status" value="1"/>
</dbReference>
<dbReference type="EMBL" id="BMGJ01000001">
    <property type="protein sequence ID" value="GGD51861.1"/>
    <property type="molecule type" value="Genomic_DNA"/>
</dbReference>
<accession>A0ABQ1R087</accession>
<dbReference type="InterPro" id="IPR036852">
    <property type="entry name" value="Peptidase_S8/S53_dom_sf"/>
</dbReference>
<comment type="caution">
    <text evidence="8">The sequence shown here is derived from an EMBL/GenBank/DDBJ whole genome shotgun (WGS) entry which is preliminary data.</text>
</comment>
<dbReference type="InterPro" id="IPR023828">
    <property type="entry name" value="Peptidase_S8_Ser-AS"/>
</dbReference>
<feature type="domain" description="Peptidase S8/S53" evidence="7">
    <location>
        <begin position="137"/>
        <end position="397"/>
    </location>
</feature>
<sequence>MVHSKLASASPQNRYIVELKEQGVYQKLAVLKESDSGQAIQKIRATINSQQEAFKTDVQRQFKSSIPIGHQFKSLLNAIVVTAQPSQVESLSKLTSVKRIHKVIQYKITAVNDVTDYDVINVDLLRTSQLIEDDIDGEGVKVAIVDTGIDYTHPDLGGCLGSGCKVYAGYDFFDGDEDPIDVHSHGTHVAGIVAANGELRGIAPAASLLAIKVCSDEGYCNTTDIIKGLEFALDPDGDSATDDGADVLNLSLGSSSEDKALRDAVNNLVEMGVVVVVSAGNDGPDDDTFSSASENLIGSPADAEKAITVAASDSNKNIAEFSSKGYPSSGAAILKPEVAAPGVSIYSSIPGGGYGYKTGTSMSSPMVAGVVALLKQIAPEKSPEQLKAALVATATSIAGSDPTFSV</sequence>
<protein>
    <recommendedName>
        <fullName evidence="7">Peptidase S8/S53 domain-containing protein</fullName>
    </recommendedName>
</protein>
<reference evidence="9" key="1">
    <citation type="journal article" date="2019" name="Int. J. Syst. Evol. Microbiol.">
        <title>The Global Catalogue of Microorganisms (GCM) 10K type strain sequencing project: providing services to taxonomists for standard genome sequencing and annotation.</title>
        <authorList>
            <consortium name="The Broad Institute Genomics Platform"/>
            <consortium name="The Broad Institute Genome Sequencing Center for Infectious Disease"/>
            <person name="Wu L."/>
            <person name="Ma J."/>
        </authorList>
    </citation>
    <scope>NUCLEOTIDE SEQUENCE [LARGE SCALE GENOMIC DNA]</scope>
    <source>
        <strain evidence="9">CGMCC 1.12923</strain>
    </source>
</reference>
<evidence type="ECO:0000256" key="2">
    <source>
        <dbReference type="ARBA" id="ARBA00022670"/>
    </source>
</evidence>
<evidence type="ECO:0000256" key="4">
    <source>
        <dbReference type="ARBA" id="ARBA00022825"/>
    </source>
</evidence>
<comment type="similarity">
    <text evidence="1 5 6">Belongs to the peptidase S8 family.</text>
</comment>
<dbReference type="Pfam" id="PF00082">
    <property type="entry name" value="Peptidase_S8"/>
    <property type="match status" value="1"/>
</dbReference>
<keyword evidence="4 5" id="KW-0720">Serine protease</keyword>
<evidence type="ECO:0000256" key="1">
    <source>
        <dbReference type="ARBA" id="ARBA00011073"/>
    </source>
</evidence>
<evidence type="ECO:0000313" key="8">
    <source>
        <dbReference type="EMBL" id="GGD51861.1"/>
    </source>
</evidence>
<dbReference type="Proteomes" id="UP000614272">
    <property type="component" value="Unassembled WGS sequence"/>
</dbReference>
<dbReference type="InterPro" id="IPR000209">
    <property type="entry name" value="Peptidase_S8/S53_dom"/>
</dbReference>
<feature type="active site" description="Charge relay system" evidence="5">
    <location>
        <position position="361"/>
    </location>
</feature>
<dbReference type="PROSITE" id="PS00137">
    <property type="entry name" value="SUBTILASE_HIS"/>
    <property type="match status" value="1"/>
</dbReference>
<dbReference type="InterPro" id="IPR022398">
    <property type="entry name" value="Peptidase_S8_His-AS"/>
</dbReference>
<evidence type="ECO:0000259" key="7">
    <source>
        <dbReference type="Pfam" id="PF00082"/>
    </source>
</evidence>
<dbReference type="PANTHER" id="PTHR43806">
    <property type="entry name" value="PEPTIDASE S8"/>
    <property type="match status" value="1"/>
</dbReference>
<dbReference type="Gene3D" id="3.40.50.200">
    <property type="entry name" value="Peptidase S8/S53 domain"/>
    <property type="match status" value="1"/>
</dbReference>
<feature type="active site" description="Charge relay system" evidence="5">
    <location>
        <position position="146"/>
    </location>
</feature>
<keyword evidence="2 5" id="KW-0645">Protease</keyword>
<proteinExistence type="inferred from homology"/>
<dbReference type="PROSITE" id="PS00136">
    <property type="entry name" value="SUBTILASE_ASP"/>
    <property type="match status" value="1"/>
</dbReference>
<dbReference type="InterPro" id="IPR034213">
    <property type="entry name" value="S8_Vpr-like"/>
</dbReference>
<evidence type="ECO:0000313" key="9">
    <source>
        <dbReference type="Proteomes" id="UP000614272"/>
    </source>
</evidence>
<dbReference type="PROSITE" id="PS00138">
    <property type="entry name" value="SUBTILASE_SER"/>
    <property type="match status" value="1"/>
</dbReference>